<comment type="caution">
    <text evidence="2">The sequence shown here is derived from an EMBL/GenBank/DDBJ whole genome shotgun (WGS) entry which is preliminary data.</text>
</comment>
<feature type="compositionally biased region" description="Basic and acidic residues" evidence="1">
    <location>
        <begin position="50"/>
        <end position="62"/>
    </location>
</feature>
<proteinExistence type="predicted"/>
<feature type="compositionally biased region" description="Basic and acidic residues" evidence="1">
    <location>
        <begin position="31"/>
        <end position="43"/>
    </location>
</feature>
<gene>
    <name evidence="2" type="ORF">C7S16_5579</name>
</gene>
<reference evidence="2" key="1">
    <citation type="submission" date="2018-08" db="EMBL/GenBank/DDBJ databases">
        <title>Identification of Burkholderia cepacia strains that express a Burkholderia pseudomallei-like capsular polysaccharide.</title>
        <authorList>
            <person name="Burtnick M.N."/>
            <person name="Vongsouvath M."/>
            <person name="Newton P."/>
            <person name="Wuthiekanun V."/>
            <person name="Limmathurotsakul D."/>
            <person name="Brett P.J."/>
            <person name="Chantratita N."/>
            <person name="Dance D.A."/>
        </authorList>
    </citation>
    <scope>NUCLEOTIDE SEQUENCE</scope>
    <source>
        <strain evidence="2">SBXCC001</strain>
    </source>
</reference>
<accession>A0AAW9CR84</accession>
<sequence length="62" mass="7640">MHRGLPRPHEGLRRRSRWFLYFMRLRSERTERAADALERQPDADRDDDADPARRRPQPDFHR</sequence>
<evidence type="ECO:0000313" key="3">
    <source>
        <dbReference type="Proteomes" id="UP001272137"/>
    </source>
</evidence>
<name>A0AAW9CR84_BURTH</name>
<dbReference type="EMBL" id="QXCT01000001">
    <property type="protein sequence ID" value="MDW9252351.1"/>
    <property type="molecule type" value="Genomic_DNA"/>
</dbReference>
<dbReference type="AlphaFoldDB" id="A0AAW9CR84"/>
<evidence type="ECO:0000256" key="1">
    <source>
        <dbReference type="SAM" id="MobiDB-lite"/>
    </source>
</evidence>
<evidence type="ECO:0000313" key="2">
    <source>
        <dbReference type="EMBL" id="MDW9252351.1"/>
    </source>
</evidence>
<organism evidence="2 3">
    <name type="scientific">Burkholderia thailandensis</name>
    <dbReference type="NCBI Taxonomy" id="57975"/>
    <lineage>
        <taxon>Bacteria</taxon>
        <taxon>Pseudomonadati</taxon>
        <taxon>Pseudomonadota</taxon>
        <taxon>Betaproteobacteria</taxon>
        <taxon>Burkholderiales</taxon>
        <taxon>Burkholderiaceae</taxon>
        <taxon>Burkholderia</taxon>
        <taxon>pseudomallei group</taxon>
    </lineage>
</organism>
<feature type="region of interest" description="Disordered" evidence="1">
    <location>
        <begin position="31"/>
        <end position="62"/>
    </location>
</feature>
<protein>
    <submittedName>
        <fullName evidence="2">Uncharacterized protein</fullName>
    </submittedName>
</protein>
<dbReference type="Proteomes" id="UP001272137">
    <property type="component" value="Unassembled WGS sequence"/>
</dbReference>